<dbReference type="Proteomes" id="UP001157502">
    <property type="component" value="Chromosome 36"/>
</dbReference>
<comment type="caution">
    <text evidence="1">The sequence shown here is derived from an EMBL/GenBank/DDBJ whole genome shotgun (WGS) entry which is preliminary data.</text>
</comment>
<sequence length="76" mass="8000">MLIRQTNGRQCQSLIACVPALEAGYGGAPFTTSILDPLQGQAAASGRGGEINWKEWGRELPGATEDTATVLIIKSL</sequence>
<evidence type="ECO:0000313" key="2">
    <source>
        <dbReference type="Proteomes" id="UP001157502"/>
    </source>
</evidence>
<reference evidence="1" key="1">
    <citation type="submission" date="2021-05" db="EMBL/GenBank/DDBJ databases">
        <authorList>
            <person name="Pan Q."/>
            <person name="Jouanno E."/>
            <person name="Zahm M."/>
            <person name="Klopp C."/>
            <person name="Cabau C."/>
            <person name="Louis A."/>
            <person name="Berthelot C."/>
            <person name="Parey E."/>
            <person name="Roest Crollius H."/>
            <person name="Montfort J."/>
            <person name="Robinson-Rechavi M."/>
            <person name="Bouchez O."/>
            <person name="Lampietro C."/>
            <person name="Lopez Roques C."/>
            <person name="Donnadieu C."/>
            <person name="Postlethwait J."/>
            <person name="Bobe J."/>
            <person name="Dillon D."/>
            <person name="Chandos A."/>
            <person name="von Hippel F."/>
            <person name="Guiguen Y."/>
        </authorList>
    </citation>
    <scope>NUCLEOTIDE SEQUENCE</scope>
    <source>
        <strain evidence="1">YG-Jan2019</strain>
    </source>
</reference>
<proteinExistence type="predicted"/>
<organism evidence="1 2">
    <name type="scientific">Dallia pectoralis</name>
    <name type="common">Alaska blackfish</name>
    <dbReference type="NCBI Taxonomy" id="75939"/>
    <lineage>
        <taxon>Eukaryota</taxon>
        <taxon>Metazoa</taxon>
        <taxon>Chordata</taxon>
        <taxon>Craniata</taxon>
        <taxon>Vertebrata</taxon>
        <taxon>Euteleostomi</taxon>
        <taxon>Actinopterygii</taxon>
        <taxon>Neopterygii</taxon>
        <taxon>Teleostei</taxon>
        <taxon>Protacanthopterygii</taxon>
        <taxon>Esociformes</taxon>
        <taxon>Umbridae</taxon>
        <taxon>Dallia</taxon>
    </lineage>
</organism>
<keyword evidence="2" id="KW-1185">Reference proteome</keyword>
<gene>
    <name evidence="1" type="ORF">DPEC_G00351930</name>
</gene>
<dbReference type="EMBL" id="CM055763">
    <property type="protein sequence ID" value="KAJ7985427.1"/>
    <property type="molecule type" value="Genomic_DNA"/>
</dbReference>
<protein>
    <submittedName>
        <fullName evidence="1">Uncharacterized protein</fullName>
    </submittedName>
</protein>
<name>A0ACC2F254_DALPE</name>
<evidence type="ECO:0000313" key="1">
    <source>
        <dbReference type="EMBL" id="KAJ7985427.1"/>
    </source>
</evidence>
<accession>A0ACC2F254</accession>